<evidence type="ECO:0000256" key="15">
    <source>
        <dbReference type="ARBA" id="ARBA00023235"/>
    </source>
</evidence>
<evidence type="ECO:0000256" key="2">
    <source>
        <dbReference type="ARBA" id="ARBA00004141"/>
    </source>
</evidence>
<feature type="compositionally biased region" description="Low complexity" evidence="19">
    <location>
        <begin position="655"/>
        <end position="669"/>
    </location>
</feature>
<comment type="subcellular location">
    <subcellularLocation>
        <location evidence="2">Membrane</location>
        <topology evidence="2">Multi-pass membrane protein</topology>
    </subcellularLocation>
</comment>
<keyword evidence="12" id="KW-0125">Carotenoid biosynthesis</keyword>
<evidence type="ECO:0000256" key="14">
    <source>
        <dbReference type="ARBA" id="ARBA00023136"/>
    </source>
</evidence>
<feature type="region of interest" description="Disordered" evidence="19">
    <location>
        <begin position="1"/>
        <end position="21"/>
    </location>
</feature>
<evidence type="ECO:0000256" key="5">
    <source>
        <dbReference type="ARBA" id="ARBA00008247"/>
    </source>
</evidence>
<evidence type="ECO:0000256" key="4">
    <source>
        <dbReference type="ARBA" id="ARBA00005172"/>
    </source>
</evidence>
<dbReference type="GO" id="GO:0016020">
    <property type="term" value="C:membrane"/>
    <property type="evidence" value="ECO:0007669"/>
    <property type="project" value="UniProtKB-SubCell"/>
</dbReference>
<keyword evidence="14 20" id="KW-0472">Membrane</keyword>
<dbReference type="InterPro" id="IPR019845">
    <property type="entry name" value="Squalene/phytoene_synthase_CS"/>
</dbReference>
<dbReference type="EC" id="2.5.1.32" evidence="8"/>
<dbReference type="Proteomes" id="UP000246740">
    <property type="component" value="Unassembled WGS sequence"/>
</dbReference>
<gene>
    <name evidence="21" type="ORF">BCV70DRAFT_212090</name>
</gene>
<evidence type="ECO:0000256" key="13">
    <source>
        <dbReference type="ARBA" id="ARBA00022989"/>
    </source>
</evidence>
<keyword evidence="22" id="KW-1185">Reference proteome</keyword>
<name>A0A317XNI2_9BASI</name>
<comment type="pathway">
    <text evidence="3">Carotenoid biosynthesis; beta-carotene biosynthesis.</text>
</comment>
<evidence type="ECO:0000256" key="9">
    <source>
        <dbReference type="ARBA" id="ARBA00018909"/>
    </source>
</evidence>
<feature type="transmembrane region" description="Helical" evidence="20">
    <location>
        <begin position="186"/>
        <end position="205"/>
    </location>
</feature>
<evidence type="ECO:0000313" key="22">
    <source>
        <dbReference type="Proteomes" id="UP000246740"/>
    </source>
</evidence>
<dbReference type="InterPro" id="IPR008949">
    <property type="entry name" value="Isoprenoid_synthase_dom_sf"/>
</dbReference>
<dbReference type="EMBL" id="KZ819194">
    <property type="protein sequence ID" value="PWY99893.1"/>
    <property type="molecule type" value="Genomic_DNA"/>
</dbReference>
<evidence type="ECO:0000256" key="8">
    <source>
        <dbReference type="ARBA" id="ARBA00012396"/>
    </source>
</evidence>
<comment type="catalytic activity">
    <reaction evidence="17">
        <text>gamma-carotene = all-trans-beta-carotene</text>
        <dbReference type="Rhea" id="RHEA:32239"/>
        <dbReference type="ChEBI" id="CHEBI:17579"/>
        <dbReference type="ChEBI" id="CHEBI:27740"/>
        <dbReference type="EC" id="5.5.1.19"/>
    </reaction>
</comment>
<keyword evidence="13 20" id="KW-1133">Transmembrane helix</keyword>
<feature type="transmembrane region" description="Helical" evidence="20">
    <location>
        <begin position="70"/>
        <end position="89"/>
    </location>
</feature>
<dbReference type="Gene3D" id="1.10.600.10">
    <property type="entry name" value="Farnesyl Diphosphate Synthase"/>
    <property type="match status" value="1"/>
</dbReference>
<feature type="transmembrane region" description="Helical" evidence="20">
    <location>
        <begin position="37"/>
        <end position="58"/>
    </location>
</feature>
<comment type="similarity">
    <text evidence="6">In the C-terminal section; belongs to the phytoene/squalene synthase family.</text>
</comment>
<evidence type="ECO:0000256" key="10">
    <source>
        <dbReference type="ARBA" id="ARBA00022679"/>
    </source>
</evidence>
<dbReference type="NCBIfam" id="TIGR03462">
    <property type="entry name" value="CarR_dom_SF"/>
    <property type="match status" value="2"/>
</dbReference>
<comment type="similarity">
    <text evidence="5">In the N-terminal section; belongs to the lycopene beta-cyclase family.</text>
</comment>
<dbReference type="OrthoDB" id="6600518at2759"/>
<feature type="region of interest" description="Disordered" evidence="19">
    <location>
        <begin position="559"/>
        <end position="579"/>
    </location>
</feature>
<organism evidence="21 22">
    <name type="scientific">Testicularia cyperi</name>
    <dbReference type="NCBI Taxonomy" id="1882483"/>
    <lineage>
        <taxon>Eukaryota</taxon>
        <taxon>Fungi</taxon>
        <taxon>Dikarya</taxon>
        <taxon>Basidiomycota</taxon>
        <taxon>Ustilaginomycotina</taxon>
        <taxon>Ustilaginomycetes</taxon>
        <taxon>Ustilaginales</taxon>
        <taxon>Anthracoideaceae</taxon>
        <taxon>Testicularia</taxon>
    </lineage>
</organism>
<dbReference type="AlphaFoldDB" id="A0A317XNI2"/>
<evidence type="ECO:0000256" key="1">
    <source>
        <dbReference type="ARBA" id="ARBA00001805"/>
    </source>
</evidence>
<comment type="catalytic activity">
    <reaction evidence="1">
        <text>2 (2E,6E,10E)-geranylgeranyl diphosphate = 15-cis-phytoene + 2 diphosphate</text>
        <dbReference type="Rhea" id="RHEA:34475"/>
        <dbReference type="ChEBI" id="CHEBI:27787"/>
        <dbReference type="ChEBI" id="CHEBI:33019"/>
        <dbReference type="ChEBI" id="CHEBI:58756"/>
        <dbReference type="EC" id="2.5.1.32"/>
    </reaction>
</comment>
<comment type="pathway">
    <text evidence="4">Carotenoid biosynthesis; phytoene biosynthesis; all-trans-phytoene from geranylgeranyl diphosphate: step 1/1.</text>
</comment>
<evidence type="ECO:0000256" key="16">
    <source>
        <dbReference type="ARBA" id="ARBA00023268"/>
    </source>
</evidence>
<evidence type="ECO:0000256" key="6">
    <source>
        <dbReference type="ARBA" id="ARBA00008406"/>
    </source>
</evidence>
<dbReference type="PANTHER" id="PTHR31480">
    <property type="entry name" value="BIFUNCTIONAL LYCOPENE CYCLASE/PHYTOENE SYNTHASE"/>
    <property type="match status" value="1"/>
</dbReference>
<evidence type="ECO:0000256" key="18">
    <source>
        <dbReference type="ARBA" id="ARBA00029335"/>
    </source>
</evidence>
<accession>A0A317XNI2</accession>
<dbReference type="PROSITE" id="PS01045">
    <property type="entry name" value="SQUALEN_PHYTOEN_SYN_2"/>
    <property type="match status" value="1"/>
</dbReference>
<keyword evidence="16" id="KW-0511">Multifunctional enzyme</keyword>
<dbReference type="GO" id="GO:0016872">
    <property type="term" value="F:intramolecular lyase activity"/>
    <property type="evidence" value="ECO:0007669"/>
    <property type="project" value="InterPro"/>
</dbReference>
<evidence type="ECO:0000313" key="21">
    <source>
        <dbReference type="EMBL" id="PWY99893.1"/>
    </source>
</evidence>
<dbReference type="InParanoid" id="A0A317XNI2"/>
<dbReference type="UniPathway" id="UPA00799">
    <property type="reaction ID" value="UER00773"/>
</dbReference>
<feature type="region of interest" description="Disordered" evidence="19">
    <location>
        <begin position="654"/>
        <end position="675"/>
    </location>
</feature>
<keyword evidence="10" id="KW-0808">Transferase</keyword>
<dbReference type="InterPro" id="IPR017825">
    <property type="entry name" value="Lycopene_cyclase_dom"/>
</dbReference>
<keyword evidence="11 20" id="KW-0812">Transmembrane</keyword>
<comment type="catalytic activity">
    <reaction evidence="18">
        <text>all-trans-lycopene = gamma-carotene</text>
        <dbReference type="Rhea" id="RHEA:32219"/>
        <dbReference type="ChEBI" id="CHEBI:15948"/>
        <dbReference type="ChEBI" id="CHEBI:27740"/>
        <dbReference type="EC" id="5.5.1.19"/>
    </reaction>
</comment>
<protein>
    <recommendedName>
        <fullName evidence="9">Bifunctional lycopene cyclase/phytoene synthase</fullName>
        <ecNumber evidence="8">2.5.1.32</ecNumber>
        <ecNumber evidence="7">5.5.1.19</ecNumber>
    </recommendedName>
</protein>
<evidence type="ECO:0000256" key="11">
    <source>
        <dbReference type="ARBA" id="ARBA00022692"/>
    </source>
</evidence>
<reference evidence="21 22" key="1">
    <citation type="journal article" date="2018" name="Mol. Biol. Evol.">
        <title>Broad Genomic Sampling Reveals a Smut Pathogenic Ancestry of the Fungal Clade Ustilaginomycotina.</title>
        <authorList>
            <person name="Kijpornyongpan T."/>
            <person name="Mondo S.J."/>
            <person name="Barry K."/>
            <person name="Sandor L."/>
            <person name="Lee J."/>
            <person name="Lipzen A."/>
            <person name="Pangilinan J."/>
            <person name="LaButti K."/>
            <person name="Hainaut M."/>
            <person name="Henrissat B."/>
            <person name="Grigoriev I.V."/>
            <person name="Spatafora J.W."/>
            <person name="Aime M.C."/>
        </authorList>
    </citation>
    <scope>NUCLEOTIDE SEQUENCE [LARGE SCALE GENOMIC DNA]</scope>
    <source>
        <strain evidence="21 22">MCA 3645</strain>
    </source>
</reference>
<dbReference type="GO" id="GO:0016117">
    <property type="term" value="P:carotenoid biosynthetic process"/>
    <property type="evidence" value="ECO:0007669"/>
    <property type="project" value="UniProtKB-KW"/>
</dbReference>
<dbReference type="Pfam" id="PF00494">
    <property type="entry name" value="SQS_PSY"/>
    <property type="match status" value="1"/>
</dbReference>
<keyword evidence="15" id="KW-0413">Isomerase</keyword>
<evidence type="ECO:0000256" key="7">
    <source>
        <dbReference type="ARBA" id="ARBA00012242"/>
    </source>
</evidence>
<evidence type="ECO:0000256" key="3">
    <source>
        <dbReference type="ARBA" id="ARBA00005089"/>
    </source>
</evidence>
<evidence type="ECO:0000256" key="20">
    <source>
        <dbReference type="SAM" id="Phobius"/>
    </source>
</evidence>
<dbReference type="UniPathway" id="UPA00802"/>
<dbReference type="InterPro" id="IPR002060">
    <property type="entry name" value="Squ/phyt_synthse"/>
</dbReference>
<dbReference type="PROSITE" id="PS01044">
    <property type="entry name" value="SQUALEN_PHYTOEN_SYN_1"/>
    <property type="match status" value="1"/>
</dbReference>
<dbReference type="STRING" id="1882483.A0A317XNI2"/>
<dbReference type="EC" id="5.5.1.19" evidence="7"/>
<dbReference type="GO" id="GO:0045436">
    <property type="term" value="F:lycopene beta cyclase activity"/>
    <property type="evidence" value="ECO:0007669"/>
    <property type="project" value="UniProtKB-ARBA"/>
</dbReference>
<sequence length="764" mass="85421">MSADRKEWFSGQTSSARPLGRENARTIDSSTWPACTLSYRVFHLYWTLPLCIALYLLNRPFLTKLDHAKLILLPIIAFVWTTPWDNLIVKNHAWFYWRHCIWFSIGYVPIEEYFFFIIQSVMTTLWCSFVTRWSLPNLYLGLSAREQAGKNVPSDRPRRSLSRVSVAVALVCFAGGLYAAQPATPPYYFGMITWWCAIPLGLLFWGSADFVARMGLWAGWLPFAISILPPTVYLWCSDIYALRRGTWHINEATSLNIFPLPDLPIEEMLFFLVTNTILAIACFTFDRCVAICRSKPSLVGTDPASTALSPSFLPLNRLSTYQQLWVAFVHSDDSPPAPKSDSTEDSVAPRDLQLSLEVLRKASKSFNAASLLLPWDLRTDLGCLYAFCRVADDLVDDEVLGMERKTQSLLTIERVVDAVYGVSDRMKGSEARPKAESDPPVRERVSRVLDEAAIDEILKLRILAAACSIAPLARFIPHRLWLEMLDGYRTDLHFEHPDSTLRTRLQTMDELVEYSQCVAGVVGEMCTRVILARCGCAVPLNLLVDRTIALPAPTGKVVSGSKATKPLPEPTQESSATARANALPLDLTNPRDLQKLLYEARRMGVSLQLVNIARDIVPDSVELKRCYLPRELFDDDDADLYEALVEHRMVLPGQGSALSSSSEESGSASDKAPSIRPKEVRKYALRLLDVSRQLYAQAFPALGQIPNRPARAGLRAACSVYAAIGTRIESQSEHDINAGCRARMSHLDRFRRALSAVYLGGSSV</sequence>
<proteinExistence type="inferred from homology"/>
<dbReference type="GO" id="GO:0016765">
    <property type="term" value="F:transferase activity, transferring alkyl or aryl (other than methyl) groups"/>
    <property type="evidence" value="ECO:0007669"/>
    <property type="project" value="InterPro"/>
</dbReference>
<feature type="transmembrane region" description="Helical" evidence="20">
    <location>
        <begin position="217"/>
        <end position="235"/>
    </location>
</feature>
<feature type="transmembrane region" description="Helical" evidence="20">
    <location>
        <begin position="160"/>
        <end position="180"/>
    </location>
</feature>
<dbReference type="SUPFAM" id="SSF48576">
    <property type="entry name" value="Terpenoid synthases"/>
    <property type="match status" value="2"/>
</dbReference>
<evidence type="ECO:0000256" key="17">
    <source>
        <dbReference type="ARBA" id="ARBA00029313"/>
    </source>
</evidence>
<evidence type="ECO:0000256" key="12">
    <source>
        <dbReference type="ARBA" id="ARBA00022746"/>
    </source>
</evidence>
<feature type="transmembrane region" description="Helical" evidence="20">
    <location>
        <begin position="113"/>
        <end position="135"/>
    </location>
</feature>
<evidence type="ECO:0000256" key="19">
    <source>
        <dbReference type="SAM" id="MobiDB-lite"/>
    </source>
</evidence>